<dbReference type="Proteomes" id="UP001470230">
    <property type="component" value="Unassembled WGS sequence"/>
</dbReference>
<evidence type="ECO:0000259" key="1">
    <source>
        <dbReference type="Pfam" id="PF10416"/>
    </source>
</evidence>
<evidence type="ECO:0000313" key="2">
    <source>
        <dbReference type="EMBL" id="KAK8899402.1"/>
    </source>
</evidence>
<comment type="caution">
    <text evidence="2">The sequence shown here is derived from an EMBL/GenBank/DDBJ whole genome shotgun (WGS) entry which is preliminary data.</text>
</comment>
<sequence length="229" mass="26464">MIIQFSPAKLNKIKPNYPQNWKLLNNADLRSYFDLQMQFQQETSKSPKGKRLDSFTEKLNKIRDFIEKGDGDDWKRSIVCGIFFGELPNFLAIQIQQLKMLVGKCKSSINGSFQQLGYVAQPQLDQEILLKKIPFQFRKVTDFKKWSIRQKMSDYNISYNSNSWKNRKLIEVASNSIQNSIDNSIDYSNSGINSTSNSKLVEQIEQINEKSSSKLFIIELPASCFYSGK</sequence>
<proteinExistence type="predicted"/>
<accession>A0ABR2L9G8</accession>
<dbReference type="EMBL" id="JAPFFF010000001">
    <property type="protein sequence ID" value="KAK8899402.1"/>
    <property type="molecule type" value="Genomic_DNA"/>
</dbReference>
<feature type="domain" description="Initiator binding" evidence="1">
    <location>
        <begin position="28"/>
        <end position="152"/>
    </location>
</feature>
<protein>
    <recommendedName>
        <fullName evidence="1">Initiator binding domain-containing protein</fullName>
    </recommendedName>
</protein>
<keyword evidence="3" id="KW-1185">Reference proteome</keyword>
<name>A0ABR2L9G8_9EUKA</name>
<dbReference type="InterPro" id="IPR018845">
    <property type="entry name" value="Initiator-bd"/>
</dbReference>
<dbReference type="Pfam" id="PF10416">
    <property type="entry name" value="IBD"/>
    <property type="match status" value="1"/>
</dbReference>
<evidence type="ECO:0000313" key="3">
    <source>
        <dbReference type="Proteomes" id="UP001470230"/>
    </source>
</evidence>
<organism evidence="2 3">
    <name type="scientific">Tritrichomonas musculus</name>
    <dbReference type="NCBI Taxonomy" id="1915356"/>
    <lineage>
        <taxon>Eukaryota</taxon>
        <taxon>Metamonada</taxon>
        <taxon>Parabasalia</taxon>
        <taxon>Tritrichomonadida</taxon>
        <taxon>Tritrichomonadidae</taxon>
        <taxon>Tritrichomonas</taxon>
    </lineage>
</organism>
<gene>
    <name evidence="2" type="ORF">M9Y10_001718</name>
</gene>
<reference evidence="2 3" key="1">
    <citation type="submission" date="2024-04" db="EMBL/GenBank/DDBJ databases">
        <title>Tritrichomonas musculus Genome.</title>
        <authorList>
            <person name="Alves-Ferreira E."/>
            <person name="Grigg M."/>
            <person name="Lorenzi H."/>
            <person name="Galac M."/>
        </authorList>
    </citation>
    <scope>NUCLEOTIDE SEQUENCE [LARGE SCALE GENOMIC DNA]</scope>
    <source>
        <strain evidence="2 3">EAF2021</strain>
    </source>
</reference>